<evidence type="ECO:0000313" key="1">
    <source>
        <dbReference type="EMBL" id="CAD9273128.1"/>
    </source>
</evidence>
<accession>A0A7S1UPK3</accession>
<dbReference type="EMBL" id="HBGK01003814">
    <property type="protein sequence ID" value="CAD9273128.1"/>
    <property type="molecule type" value="Transcribed_RNA"/>
</dbReference>
<organism evidence="1">
    <name type="scientific">Grammatophora oceanica</name>
    <dbReference type="NCBI Taxonomy" id="210454"/>
    <lineage>
        <taxon>Eukaryota</taxon>
        <taxon>Sar</taxon>
        <taxon>Stramenopiles</taxon>
        <taxon>Ochrophyta</taxon>
        <taxon>Bacillariophyta</taxon>
        <taxon>Fragilariophyceae</taxon>
        <taxon>Fragilariophycidae</taxon>
        <taxon>Rhabdonematales</taxon>
        <taxon>Grammatophoraceae</taxon>
        <taxon>Grammatophora</taxon>
    </lineage>
</organism>
<gene>
    <name evidence="1" type="ORF">GOCE00092_LOCUS2035</name>
</gene>
<proteinExistence type="predicted"/>
<name>A0A7S1UPK3_9STRA</name>
<sequence length="396" mass="44172">MSRLVKLIDERDWKRAAHRVVSRPEEVGDDIVVAGSNCFARTTCLYEACVALPYELLLPLSMLQHMLKHDRLYCQSSTNDNSKNGCRTLAACRMVDGERICGVKLGYPLWAFALKLRSTNEDATRQHIISAIRLFIEFAPECLAKVNSDGWAILHATLVWSSGCTVEGGFEACRMLVKADPSLLYPSKASGMGSRGATQRPRHNNSPFHVALARRLLMSKKGEIWSKVADLLLPAGSGTLLHRFLRFPPSCCSSMLDLEAFQAHMYGRSAERFHQVLLEADDDGNLPLHVALLKRKWDFAEYLSCPVRSSYARHAVIEHSASTTNKNGEYPLELAVVAGNNGPRAGVILRLIRLSPMALAKIPLNDSLYPYILRQFDSSLMFRILQLHPSLLVVVL</sequence>
<dbReference type="Gene3D" id="1.25.40.20">
    <property type="entry name" value="Ankyrin repeat-containing domain"/>
    <property type="match status" value="1"/>
</dbReference>
<protein>
    <submittedName>
        <fullName evidence="1">Uncharacterized protein</fullName>
    </submittedName>
</protein>
<dbReference type="AlphaFoldDB" id="A0A7S1UPK3"/>
<dbReference type="InterPro" id="IPR036770">
    <property type="entry name" value="Ankyrin_rpt-contain_sf"/>
</dbReference>
<reference evidence="1" key="1">
    <citation type="submission" date="2021-01" db="EMBL/GenBank/DDBJ databases">
        <authorList>
            <person name="Corre E."/>
            <person name="Pelletier E."/>
            <person name="Niang G."/>
            <person name="Scheremetjew M."/>
            <person name="Finn R."/>
            <person name="Kale V."/>
            <person name="Holt S."/>
            <person name="Cochrane G."/>
            <person name="Meng A."/>
            <person name="Brown T."/>
            <person name="Cohen L."/>
        </authorList>
    </citation>
    <scope>NUCLEOTIDE SEQUENCE</scope>
    <source>
        <strain evidence="1">CCMP 410</strain>
    </source>
</reference>